<reference evidence="2 3" key="1">
    <citation type="submission" date="2020-01" db="EMBL/GenBank/DDBJ databases">
        <title>Identification and distribution of gene clusters putatively required for synthesis of sphingolipid metabolism inhibitors in phylogenetically diverse species of the filamentous fungus Fusarium.</title>
        <authorList>
            <person name="Kim H.-S."/>
            <person name="Busman M."/>
            <person name="Brown D.W."/>
            <person name="Divon H."/>
            <person name="Uhlig S."/>
            <person name="Proctor R.H."/>
        </authorList>
    </citation>
    <scope>NUCLEOTIDE SEQUENCE [LARGE SCALE GENOMIC DNA]</scope>
    <source>
        <strain evidence="2 3">NRRL 20459</strain>
    </source>
</reference>
<gene>
    <name evidence="2" type="ORF">FALBO_13469</name>
</gene>
<sequence>MSSSYPLYRPSLKMEARAAFAQLTRPEQRARAISQLDLCRATLEQTLFVLPPNDRLAKKMQDVINEIRRQVLQSLPMQDADNDNADLEQNQPRPSIENDDDDFFACSPISPPSPELTNNSGGTPSGLDPIPFTLSNNNVGRGSGSGSASSSRHTNVNDSKHSDMMDVAPDTLGQRTELPLSPAYPTPNPLSVDLGSPYVRRRSNRKRERIDDGDLVTPVKRRPVFSYLTPS</sequence>
<feature type="region of interest" description="Disordered" evidence="1">
    <location>
        <begin position="75"/>
        <end position="214"/>
    </location>
</feature>
<dbReference type="AlphaFoldDB" id="A0A8H4PGC7"/>
<evidence type="ECO:0000256" key="1">
    <source>
        <dbReference type="SAM" id="MobiDB-lite"/>
    </source>
</evidence>
<evidence type="ECO:0000313" key="3">
    <source>
        <dbReference type="Proteomes" id="UP000554235"/>
    </source>
</evidence>
<dbReference type="Proteomes" id="UP000554235">
    <property type="component" value="Unassembled WGS sequence"/>
</dbReference>
<proteinExistence type="predicted"/>
<keyword evidence="3" id="KW-1185">Reference proteome</keyword>
<accession>A0A8H4PGC7</accession>
<organism evidence="2 3">
    <name type="scientific">Fusarium albosuccineum</name>
    <dbReference type="NCBI Taxonomy" id="1237068"/>
    <lineage>
        <taxon>Eukaryota</taxon>
        <taxon>Fungi</taxon>
        <taxon>Dikarya</taxon>
        <taxon>Ascomycota</taxon>
        <taxon>Pezizomycotina</taxon>
        <taxon>Sordariomycetes</taxon>
        <taxon>Hypocreomycetidae</taxon>
        <taxon>Hypocreales</taxon>
        <taxon>Nectriaceae</taxon>
        <taxon>Fusarium</taxon>
        <taxon>Fusarium decemcellulare species complex</taxon>
    </lineage>
</organism>
<dbReference type="OrthoDB" id="4991232at2759"/>
<protein>
    <submittedName>
        <fullName evidence="2">Uncharacterized protein</fullName>
    </submittedName>
</protein>
<dbReference type="EMBL" id="JAADYS010002091">
    <property type="protein sequence ID" value="KAF4459767.1"/>
    <property type="molecule type" value="Genomic_DNA"/>
</dbReference>
<comment type="caution">
    <text evidence="2">The sequence shown here is derived from an EMBL/GenBank/DDBJ whole genome shotgun (WGS) entry which is preliminary data.</text>
</comment>
<name>A0A8H4PGC7_9HYPO</name>
<feature type="compositionally biased region" description="Low complexity" evidence="1">
    <location>
        <begin position="135"/>
        <end position="151"/>
    </location>
</feature>
<evidence type="ECO:0000313" key="2">
    <source>
        <dbReference type="EMBL" id="KAF4459767.1"/>
    </source>
</evidence>